<keyword evidence="7" id="KW-0460">Magnesium</keyword>
<evidence type="ECO:0000256" key="10">
    <source>
        <dbReference type="SAM" id="MobiDB-lite"/>
    </source>
</evidence>
<dbReference type="InterPro" id="IPR013087">
    <property type="entry name" value="Znf_C2H2_type"/>
</dbReference>
<keyword evidence="8" id="KW-0546">Nucleotide metabolism</keyword>
<proteinExistence type="inferred from homology"/>
<keyword evidence="11" id="KW-1133">Transmembrane helix</keyword>
<evidence type="ECO:0000313" key="14">
    <source>
        <dbReference type="Proteomes" id="UP000830375"/>
    </source>
</evidence>
<protein>
    <recommendedName>
        <fullName evidence="3">5'-nucleotidase</fullName>
        <ecNumber evidence="3">3.1.3.5</ecNumber>
    </recommendedName>
</protein>
<evidence type="ECO:0000256" key="3">
    <source>
        <dbReference type="ARBA" id="ARBA00012643"/>
    </source>
</evidence>
<comment type="caution">
    <text evidence="13">The sequence shown here is derived from an EMBL/GenBank/DDBJ whole genome shotgun (WGS) entry which is preliminary data.</text>
</comment>
<organism evidence="13 14">
    <name type="scientific">Labeo rohita</name>
    <name type="common">Indian major carp</name>
    <name type="synonym">Cyprinus rohita</name>
    <dbReference type="NCBI Taxonomy" id="84645"/>
    <lineage>
        <taxon>Eukaryota</taxon>
        <taxon>Metazoa</taxon>
        <taxon>Chordata</taxon>
        <taxon>Craniata</taxon>
        <taxon>Vertebrata</taxon>
        <taxon>Euteleostomi</taxon>
        <taxon>Actinopterygii</taxon>
        <taxon>Neopterygii</taxon>
        <taxon>Teleostei</taxon>
        <taxon>Ostariophysi</taxon>
        <taxon>Cypriniformes</taxon>
        <taxon>Cyprinidae</taxon>
        <taxon>Labeoninae</taxon>
        <taxon>Labeonini</taxon>
        <taxon>Labeo</taxon>
    </lineage>
</organism>
<dbReference type="Pfam" id="PF05822">
    <property type="entry name" value="UMPH-1"/>
    <property type="match status" value="1"/>
</dbReference>
<evidence type="ECO:0000256" key="8">
    <source>
        <dbReference type="ARBA" id="ARBA00023080"/>
    </source>
</evidence>
<dbReference type="SFLD" id="SFLDS00003">
    <property type="entry name" value="Haloacid_Dehalogenase"/>
    <property type="match status" value="1"/>
</dbReference>
<dbReference type="Proteomes" id="UP000830375">
    <property type="component" value="Unassembled WGS sequence"/>
</dbReference>
<dbReference type="InterPro" id="IPR023214">
    <property type="entry name" value="HAD_sf"/>
</dbReference>
<evidence type="ECO:0000313" key="13">
    <source>
        <dbReference type="EMBL" id="KAI2655702.1"/>
    </source>
</evidence>
<dbReference type="Gene3D" id="3.40.50.1000">
    <property type="entry name" value="HAD superfamily/HAD-like"/>
    <property type="match status" value="1"/>
</dbReference>
<dbReference type="EC" id="3.1.3.5" evidence="3"/>
<feature type="compositionally biased region" description="Polar residues" evidence="10">
    <location>
        <begin position="422"/>
        <end position="446"/>
    </location>
</feature>
<dbReference type="Gene3D" id="1.10.150.340">
    <property type="entry name" value="Pyrimidine 5'-nucleotidase (UMPH-1), N-terminal domain"/>
    <property type="match status" value="1"/>
</dbReference>
<evidence type="ECO:0000256" key="2">
    <source>
        <dbReference type="ARBA" id="ARBA00008389"/>
    </source>
</evidence>
<dbReference type="InterPro" id="IPR006434">
    <property type="entry name" value="Pyrimidine_nucleotidase_eu"/>
</dbReference>
<keyword evidence="11" id="KW-0812">Transmembrane</keyword>
<feature type="domain" description="C2H2-type" evidence="12">
    <location>
        <begin position="739"/>
        <end position="762"/>
    </location>
</feature>
<keyword evidence="9" id="KW-0862">Zinc</keyword>
<keyword evidence="4" id="KW-0479">Metal-binding</keyword>
<evidence type="ECO:0000256" key="7">
    <source>
        <dbReference type="ARBA" id="ARBA00022842"/>
    </source>
</evidence>
<dbReference type="PANTHER" id="PTHR13045">
    <property type="entry name" value="5'-NUCLEOTIDASE"/>
    <property type="match status" value="1"/>
</dbReference>
<keyword evidence="11" id="KW-0472">Membrane</keyword>
<accession>A0ABQ8LYH5</accession>
<evidence type="ECO:0000256" key="11">
    <source>
        <dbReference type="SAM" id="Phobius"/>
    </source>
</evidence>
<name>A0ABQ8LYH5_LABRO</name>
<feature type="compositionally biased region" description="Low complexity" evidence="10">
    <location>
        <begin position="447"/>
        <end position="473"/>
    </location>
</feature>
<feature type="transmembrane region" description="Helical" evidence="11">
    <location>
        <begin position="12"/>
        <end position="31"/>
    </location>
</feature>
<dbReference type="SUPFAM" id="SSF56784">
    <property type="entry name" value="HAD-like"/>
    <property type="match status" value="1"/>
</dbReference>
<evidence type="ECO:0000256" key="1">
    <source>
        <dbReference type="ARBA" id="ARBA00000815"/>
    </source>
</evidence>
<evidence type="ECO:0000256" key="4">
    <source>
        <dbReference type="ARBA" id="ARBA00022723"/>
    </source>
</evidence>
<keyword evidence="14" id="KW-1185">Reference proteome</keyword>
<reference evidence="13 14" key="1">
    <citation type="submission" date="2022-01" db="EMBL/GenBank/DDBJ databases">
        <title>A high-quality chromosome-level genome assembly of rohu carp, Labeo rohita.</title>
        <authorList>
            <person name="Arick M.A. II"/>
            <person name="Hsu C.-Y."/>
            <person name="Magbanua Z."/>
            <person name="Pechanova O."/>
            <person name="Grover C."/>
            <person name="Miller E."/>
            <person name="Thrash A."/>
            <person name="Ezzel L."/>
            <person name="Alam S."/>
            <person name="Benzie J."/>
            <person name="Hamilton M."/>
            <person name="Karsi A."/>
            <person name="Lawrence M.L."/>
            <person name="Peterson D.G."/>
        </authorList>
    </citation>
    <scope>NUCLEOTIDE SEQUENCE [LARGE SCALE GENOMIC DNA]</scope>
    <source>
        <strain evidence="14">BAU-BD-2019</strain>
        <tissue evidence="13">Blood</tissue>
    </source>
</reference>
<feature type="compositionally biased region" description="Pro residues" evidence="10">
    <location>
        <begin position="603"/>
        <end position="629"/>
    </location>
</feature>
<keyword evidence="6" id="KW-0378">Hydrolase</keyword>
<comment type="catalytic activity">
    <reaction evidence="1">
        <text>a ribonucleoside 5'-phosphate + H2O = a ribonucleoside + phosphate</text>
        <dbReference type="Rhea" id="RHEA:12484"/>
        <dbReference type="ChEBI" id="CHEBI:15377"/>
        <dbReference type="ChEBI" id="CHEBI:18254"/>
        <dbReference type="ChEBI" id="CHEBI:43474"/>
        <dbReference type="ChEBI" id="CHEBI:58043"/>
        <dbReference type="EC" id="3.1.3.5"/>
    </reaction>
</comment>
<keyword evidence="5" id="KW-0547">Nucleotide-binding</keyword>
<evidence type="ECO:0000259" key="12">
    <source>
        <dbReference type="PROSITE" id="PS50157"/>
    </source>
</evidence>
<dbReference type="InterPro" id="IPR036412">
    <property type="entry name" value="HAD-like_sf"/>
</dbReference>
<dbReference type="PROSITE" id="PS00028">
    <property type="entry name" value="ZINC_FINGER_C2H2_1"/>
    <property type="match status" value="2"/>
</dbReference>
<dbReference type="Gene3D" id="3.30.160.60">
    <property type="entry name" value="Classic Zinc Finger"/>
    <property type="match status" value="1"/>
</dbReference>
<evidence type="ECO:0000256" key="6">
    <source>
        <dbReference type="ARBA" id="ARBA00022801"/>
    </source>
</evidence>
<comment type="similarity">
    <text evidence="2">Belongs to the pyrimidine 5'-nucleotidase family.</text>
</comment>
<dbReference type="SFLD" id="SFLDG01128">
    <property type="entry name" value="C1.4:_5'-Nucleotidase_Like"/>
    <property type="match status" value="1"/>
</dbReference>
<gene>
    <name evidence="13" type="ORF">H4Q32_024299</name>
</gene>
<evidence type="ECO:0000256" key="9">
    <source>
        <dbReference type="PROSITE-ProRule" id="PRU00042"/>
    </source>
</evidence>
<dbReference type="PANTHER" id="PTHR13045:SF14">
    <property type="entry name" value="CYTOSOLIC 5'-NUCLEOTIDASE 3A"/>
    <property type="match status" value="1"/>
</dbReference>
<dbReference type="EMBL" id="JACTAM010000016">
    <property type="protein sequence ID" value="KAI2655702.1"/>
    <property type="molecule type" value="Genomic_DNA"/>
</dbReference>
<dbReference type="SMART" id="SM00355">
    <property type="entry name" value="ZnF_C2H2"/>
    <property type="match status" value="6"/>
</dbReference>
<sequence length="1025" mass="115719">MDRNAVVKVGAMASATMCALFGGVVVAQYIFTKKQRAGKKTKIIEMMPEFEKSTVHIRDPERVEQIICSLIKGGASKLQIITDFDMTLSKFAVNGKRCPTCHNIIDNCKLVTEECRKKLLQLKETYYPIEIDPHLTMEEKYPFMVEWYFKSHTLLVEQRLQKDKFPEVVRESDVSLREGYEQFFDRLHQHNVPVFIFSAGLGDVLEEIIRQAGVYHTNVKVVSNFMDFDDNGVLKGFKGELIHVYNKHDGALRNTEYFKQLKDNGNIILLGDSLGDLTMADGVPSVENILKIGFLNDKVEERLEKYMDSYDIVLVRDETLEHITVKQKGQEPRPRRCHADAALFTCPFCTTDACKPRQYHQIMTHIAGHKLRAVEYGGAMKKHLCSAHPIATCTPEPQPVGHPLQEPPSQRQPASHPPLEPPSQQRLASHSSPEPTSQQQPASHSLQEPPSQQQAASQPSPKPPSQQQAGSQPKELESQQAAPPAIGKMQSSVQCPSRHITIKLKGQEPRPRRCRTDATLFTCPFCTTDVCKPRQYYQIMTHIAGHKLRAVEYGDHVIYSCNIGCGKKARHFHCCKCPKTYINKGAIKKHLCSAHPITISSPEPQPVIPPEPPSQQQPASHSPPEPPLQKQPVSHSKELDLQQAAPHPQELTASPAIEKKHVSVQCPHRHITVKQKGQEPRPRRCHADATLFTCPFCTTEVCKPRQYHQIMTHIAGHKLRAVEYWSCNIGCGTKKGRHFHCCECPKMYTSKSDLKRHLCSTHPIAPETRPRPLELAAPPVIAKSKKMSVQCLHCGLSLNSKNLKKHIERKHSEALHPITSVLPAECVDKKNGLYVVSESFCEPFTPIHVVKRFWGSSHKVMCEMDGCNSQVEMAQRSELFATQCVHLRSVDYACSVAPSEDLSEHLLTEMVERKWIGDVRKKRCLKLQNLAKSKGATFTSLVTIGGSDYMYYISIYEPKVSQYSKLGRILVNYNAKTNTWNCPCSKGRKSCLHNSIAKWCLYQMKKQLFENPPEAEEEVELVQLV</sequence>
<evidence type="ECO:0000256" key="5">
    <source>
        <dbReference type="ARBA" id="ARBA00022741"/>
    </source>
</evidence>
<dbReference type="NCBIfam" id="TIGR01544">
    <property type="entry name" value="HAD-SF-IE"/>
    <property type="match status" value="1"/>
</dbReference>
<feature type="region of interest" description="Disordered" evidence="10">
    <location>
        <begin position="395"/>
        <end position="494"/>
    </location>
</feature>
<feature type="region of interest" description="Disordered" evidence="10">
    <location>
        <begin position="601"/>
        <end position="649"/>
    </location>
</feature>
<dbReference type="CDD" id="cd07504">
    <property type="entry name" value="HAD_5NT"/>
    <property type="match status" value="1"/>
</dbReference>
<dbReference type="PROSITE" id="PS50157">
    <property type="entry name" value="ZINC_FINGER_C2H2_2"/>
    <property type="match status" value="1"/>
</dbReference>
<keyword evidence="9" id="KW-0863">Zinc-finger</keyword>